<organism evidence="2 3">
    <name type="scientific">Naematelia encephala</name>
    <dbReference type="NCBI Taxonomy" id="71784"/>
    <lineage>
        <taxon>Eukaryota</taxon>
        <taxon>Fungi</taxon>
        <taxon>Dikarya</taxon>
        <taxon>Basidiomycota</taxon>
        <taxon>Agaricomycotina</taxon>
        <taxon>Tremellomycetes</taxon>
        <taxon>Tremellales</taxon>
        <taxon>Naemateliaceae</taxon>
        <taxon>Naematelia</taxon>
    </lineage>
</organism>
<dbReference type="PROSITE" id="PS50904">
    <property type="entry name" value="PRELI_MSF1"/>
    <property type="match status" value="1"/>
</dbReference>
<keyword evidence="3" id="KW-1185">Reference proteome</keyword>
<name>A0A1Y2BLZ3_9TREE</name>
<dbReference type="EMBL" id="MCFC01000001">
    <property type="protein sequence ID" value="ORY35788.1"/>
    <property type="molecule type" value="Genomic_DNA"/>
</dbReference>
<dbReference type="InterPro" id="IPR006797">
    <property type="entry name" value="PRELI/MSF1_dom"/>
</dbReference>
<dbReference type="AlphaFoldDB" id="A0A1Y2BLZ3"/>
<reference evidence="2 3" key="1">
    <citation type="submission" date="2016-07" db="EMBL/GenBank/DDBJ databases">
        <title>Pervasive Adenine N6-methylation of Active Genes in Fungi.</title>
        <authorList>
            <consortium name="DOE Joint Genome Institute"/>
            <person name="Mondo S.J."/>
            <person name="Dannebaum R.O."/>
            <person name="Kuo R.C."/>
            <person name="Labutti K."/>
            <person name="Haridas S."/>
            <person name="Kuo A."/>
            <person name="Salamov A."/>
            <person name="Ahrendt S.R."/>
            <person name="Lipzen A."/>
            <person name="Sullivan W."/>
            <person name="Andreopoulos W.B."/>
            <person name="Clum A."/>
            <person name="Lindquist E."/>
            <person name="Daum C."/>
            <person name="Ramamoorthy G.K."/>
            <person name="Gryganskyi A."/>
            <person name="Culley D."/>
            <person name="Magnuson J.K."/>
            <person name="James T.Y."/>
            <person name="O'Malley M.A."/>
            <person name="Stajich J.E."/>
            <person name="Spatafora J.W."/>
            <person name="Visel A."/>
            <person name="Grigoriev I.V."/>
        </authorList>
    </citation>
    <scope>NUCLEOTIDE SEQUENCE [LARGE SCALE GENOMIC DNA]</scope>
    <source>
        <strain evidence="2 3">68-887.2</strain>
    </source>
</reference>
<dbReference type="InParanoid" id="A0A1Y2BLZ3"/>
<dbReference type="InterPro" id="IPR037365">
    <property type="entry name" value="Slowmo/Ups"/>
</dbReference>
<accession>A0A1Y2BLZ3</accession>
<dbReference type="PANTHER" id="PTHR11158">
    <property type="entry name" value="MSF1/PX19 RELATED"/>
    <property type="match status" value="1"/>
</dbReference>
<dbReference type="OrthoDB" id="407630at2759"/>
<proteinExistence type="predicted"/>
<protein>
    <submittedName>
        <fullName evidence="2">Putative mitochondrion protein</fullName>
    </submittedName>
</protein>
<comment type="caution">
    <text evidence="2">The sequence shown here is derived from an EMBL/GenBank/DDBJ whole genome shotgun (WGS) entry which is preliminary data.</text>
</comment>
<dbReference type="GO" id="GO:0005758">
    <property type="term" value="C:mitochondrial intermembrane space"/>
    <property type="evidence" value="ECO:0007669"/>
    <property type="project" value="InterPro"/>
</dbReference>
<feature type="domain" description="PRELI/MSF1" evidence="1">
    <location>
        <begin position="2"/>
        <end position="193"/>
    </location>
</feature>
<dbReference type="STRING" id="71784.A0A1Y2BLZ3"/>
<dbReference type="FunCoup" id="A0A1Y2BLZ3">
    <property type="interactions" value="231"/>
</dbReference>
<evidence type="ECO:0000313" key="2">
    <source>
        <dbReference type="EMBL" id="ORY35788.1"/>
    </source>
</evidence>
<sequence>MPKVFENDIVYDWNPAHVLSKLHQKYPNPYATHVHSVDTLERTIDPETGIIRSERIVGVVQGAPGWITKLFHLPPTAYVREVIFVDPSIPKATCMSVNLSLAQYVSCLELITYNPHPSPSNPSDPPPEPGHLGPLAVVPQTIFNQRALITSGFPTAMVARRVEKASVDRFGKNAGLGKRGFDWVLNGGSDPKTASKR</sequence>
<evidence type="ECO:0000313" key="3">
    <source>
        <dbReference type="Proteomes" id="UP000193986"/>
    </source>
</evidence>
<dbReference type="Pfam" id="PF04707">
    <property type="entry name" value="PRELI"/>
    <property type="match status" value="1"/>
</dbReference>
<dbReference type="Proteomes" id="UP000193986">
    <property type="component" value="Unassembled WGS sequence"/>
</dbReference>
<evidence type="ECO:0000259" key="1">
    <source>
        <dbReference type="PROSITE" id="PS50904"/>
    </source>
</evidence>
<gene>
    <name evidence="2" type="ORF">BCR39DRAFT_512155</name>
</gene>